<comment type="caution">
    <text evidence="1">The sequence shown here is derived from an EMBL/GenBank/DDBJ whole genome shotgun (WGS) entry which is preliminary data.</text>
</comment>
<sequence length="143" mass="15644">MDTSNIRWALMTATSKGYLGTVKSMLHKCEAASIGCALEVAVLKNELAVIDVLRKRCDPTSISDAIASAKANGYTVAVQLLDCKRSRESDEGLTSSIALANSTDGQSYHQCALLKVRYFRDRWNQASIAMCSRSNKQGVKCKY</sequence>
<keyword evidence="2" id="KW-1185">Reference proteome</keyword>
<organism evidence="1 2">
    <name type="scientific">Phytophthora aleatoria</name>
    <dbReference type="NCBI Taxonomy" id="2496075"/>
    <lineage>
        <taxon>Eukaryota</taxon>
        <taxon>Sar</taxon>
        <taxon>Stramenopiles</taxon>
        <taxon>Oomycota</taxon>
        <taxon>Peronosporomycetes</taxon>
        <taxon>Peronosporales</taxon>
        <taxon>Peronosporaceae</taxon>
        <taxon>Phytophthora</taxon>
    </lineage>
</organism>
<proteinExistence type="predicted"/>
<protein>
    <submittedName>
        <fullName evidence="1">Uncharacterized protein</fullName>
    </submittedName>
</protein>
<accession>A0A8J5IBY2</accession>
<dbReference type="AlphaFoldDB" id="A0A8J5IBY2"/>
<name>A0A8J5IBY2_9STRA</name>
<gene>
    <name evidence="1" type="ORF">JG688_00012034</name>
</gene>
<evidence type="ECO:0000313" key="2">
    <source>
        <dbReference type="Proteomes" id="UP000709295"/>
    </source>
</evidence>
<dbReference type="Proteomes" id="UP000709295">
    <property type="component" value="Unassembled WGS sequence"/>
</dbReference>
<reference evidence="1" key="1">
    <citation type="submission" date="2021-01" db="EMBL/GenBank/DDBJ databases">
        <title>Phytophthora aleatoria, a newly-described species from Pinus radiata is distinct from Phytophthora cactorum isolates based on comparative genomics.</title>
        <authorList>
            <person name="Mcdougal R."/>
            <person name="Panda P."/>
            <person name="Williams N."/>
            <person name="Studholme D.J."/>
        </authorList>
    </citation>
    <scope>NUCLEOTIDE SEQUENCE</scope>
    <source>
        <strain evidence="1">NZFS 4037</strain>
    </source>
</reference>
<dbReference type="EMBL" id="JAENGY010000895">
    <property type="protein sequence ID" value="KAG6955100.1"/>
    <property type="molecule type" value="Genomic_DNA"/>
</dbReference>
<evidence type="ECO:0000313" key="1">
    <source>
        <dbReference type="EMBL" id="KAG6955100.1"/>
    </source>
</evidence>